<feature type="compositionally biased region" description="Basic and acidic residues" evidence="13">
    <location>
        <begin position="110"/>
        <end position="133"/>
    </location>
</feature>
<name>A0AAW0QG02_9GOBI</name>
<keyword evidence="6" id="KW-0862">Zinc</keyword>
<comment type="caution">
    <text evidence="15">The sequence shown here is derived from an EMBL/GenBank/DDBJ whole genome shotgun (WGS) entry which is preliminary data.</text>
</comment>
<keyword evidence="7" id="KW-0238">DNA-binding</keyword>
<feature type="compositionally biased region" description="Basic and acidic residues" evidence="13">
    <location>
        <begin position="274"/>
        <end position="286"/>
    </location>
</feature>
<keyword evidence="9" id="KW-0539">Nucleus</keyword>
<evidence type="ECO:0000256" key="4">
    <source>
        <dbReference type="ARBA" id="ARBA00022737"/>
    </source>
</evidence>
<evidence type="ECO:0000256" key="9">
    <source>
        <dbReference type="ARBA" id="ARBA00023242"/>
    </source>
</evidence>
<feature type="compositionally biased region" description="Pro residues" evidence="13">
    <location>
        <begin position="242"/>
        <end position="252"/>
    </location>
</feature>
<organism evidence="15 16">
    <name type="scientific">Mugilogobius chulae</name>
    <name type="common">yellowstripe goby</name>
    <dbReference type="NCBI Taxonomy" id="88201"/>
    <lineage>
        <taxon>Eukaryota</taxon>
        <taxon>Metazoa</taxon>
        <taxon>Chordata</taxon>
        <taxon>Craniata</taxon>
        <taxon>Vertebrata</taxon>
        <taxon>Euteleostomi</taxon>
        <taxon>Actinopterygii</taxon>
        <taxon>Neopterygii</taxon>
        <taxon>Teleostei</taxon>
        <taxon>Neoteleostei</taxon>
        <taxon>Acanthomorphata</taxon>
        <taxon>Gobiaria</taxon>
        <taxon>Gobiiformes</taxon>
        <taxon>Gobioidei</taxon>
        <taxon>Gobiidae</taxon>
        <taxon>Gobionellinae</taxon>
        <taxon>Mugilogobius</taxon>
    </lineage>
</organism>
<evidence type="ECO:0000256" key="13">
    <source>
        <dbReference type="SAM" id="MobiDB-lite"/>
    </source>
</evidence>
<sequence length="437" mass="49347">MYRPNNPRFTAQSAANSGQNFVPIGPRRGQGNFRNVPPPQSLVSKDAIKCKSKPRKRPSSRKQFGPENNKWKSSFTTLDNDGNDTKDSGSSPDGSKQRSHLYNLFNPIKSDADEHSLLESPDDTQKYHSRWDIDESTWNRESCPGSPQLSIRDDKPAERASYSSGSILTEHRETEHRAVDYAPELSAPQRLPPPLQSLPPPLPQHLPPPQHLTAPPLHRPPRLQLVPPPTPQHLPPAQHLSAPPPQQPPPLPSQRNYKQLTGFSDLDPLPPSRPESKNPSKNEIQNDKNLISCDLCEVRLSNGQELEEHLDSKTHWDTLEYIQKHNNYDDMVIAFLQDVMLYKSHKSSRAIEDTALPALQEYDHMTKVEMFQCAACNVLVPTCASAVQNHITTQGHITNTKEFETRQRQLCLEKASTMMKELMPQFQSFVKGVSPFE</sequence>
<feature type="region of interest" description="Disordered" evidence="13">
    <location>
        <begin position="1"/>
        <end position="286"/>
    </location>
</feature>
<dbReference type="GO" id="GO:0044609">
    <property type="term" value="C:DBIRD complex"/>
    <property type="evidence" value="ECO:0007669"/>
    <property type="project" value="TreeGrafter"/>
</dbReference>
<dbReference type="PANTHER" id="PTHR12190">
    <property type="entry name" value="A-KINASE ANCHOR PROTEIN AKAP 8"/>
    <property type="match status" value="1"/>
</dbReference>
<dbReference type="InterPro" id="IPR007071">
    <property type="entry name" value="AKAP95"/>
</dbReference>
<feature type="compositionally biased region" description="Polar residues" evidence="13">
    <location>
        <begin position="7"/>
        <end position="20"/>
    </location>
</feature>
<evidence type="ECO:0000313" key="15">
    <source>
        <dbReference type="EMBL" id="KAK7945334.1"/>
    </source>
</evidence>
<dbReference type="EMBL" id="JBBPFD010000001">
    <property type="protein sequence ID" value="KAK7945334.1"/>
    <property type="molecule type" value="Genomic_DNA"/>
</dbReference>
<reference evidence="16" key="1">
    <citation type="submission" date="2024-04" db="EMBL/GenBank/DDBJ databases">
        <title>Salinicola lusitanus LLJ914,a marine bacterium isolated from the Okinawa Trough.</title>
        <authorList>
            <person name="Li J."/>
        </authorList>
    </citation>
    <scope>NUCLEOTIDE SEQUENCE [LARGE SCALE GENOMIC DNA]</scope>
</reference>
<comment type="subcellular location">
    <subcellularLocation>
        <location evidence="1">Nucleus</location>
    </subcellularLocation>
</comment>
<evidence type="ECO:0000256" key="5">
    <source>
        <dbReference type="ARBA" id="ARBA00022771"/>
    </source>
</evidence>
<keyword evidence="3" id="KW-0479">Metal-binding</keyword>
<evidence type="ECO:0000256" key="8">
    <source>
        <dbReference type="ARBA" id="ARBA00023187"/>
    </source>
</evidence>
<accession>A0AAW0QG02</accession>
<comment type="similarity">
    <text evidence="12">Belongs to the AKAP95 family.</text>
</comment>
<evidence type="ECO:0000256" key="11">
    <source>
        <dbReference type="ARBA" id="ARBA00043254"/>
    </source>
</evidence>
<keyword evidence="5 12" id="KW-0863">Zinc-finger</keyword>
<dbReference type="Pfam" id="PF04988">
    <property type="entry name" value="AKAP95"/>
    <property type="match status" value="1"/>
</dbReference>
<dbReference type="GO" id="GO:0008380">
    <property type="term" value="P:RNA splicing"/>
    <property type="evidence" value="ECO:0007669"/>
    <property type="project" value="UniProtKB-KW"/>
</dbReference>
<keyword evidence="4" id="KW-0677">Repeat</keyword>
<feature type="compositionally biased region" description="Basic and acidic residues" evidence="13">
    <location>
        <begin position="169"/>
        <end position="179"/>
    </location>
</feature>
<dbReference type="PROSITE" id="PS51799">
    <property type="entry name" value="ZF_C2H2_AKAP95"/>
    <property type="match status" value="1"/>
</dbReference>
<dbReference type="InterPro" id="IPR034736">
    <property type="entry name" value="ZF_C2H2_AKAP95"/>
</dbReference>
<dbReference type="GO" id="GO:0005634">
    <property type="term" value="C:nucleus"/>
    <property type="evidence" value="ECO:0007669"/>
    <property type="project" value="UniProtKB-SubCell"/>
</dbReference>
<evidence type="ECO:0000256" key="6">
    <source>
        <dbReference type="ARBA" id="ARBA00022833"/>
    </source>
</evidence>
<dbReference type="Proteomes" id="UP001460270">
    <property type="component" value="Unassembled WGS sequence"/>
</dbReference>
<evidence type="ECO:0000256" key="2">
    <source>
        <dbReference type="ARBA" id="ARBA00022664"/>
    </source>
</evidence>
<keyword evidence="8" id="KW-0508">mRNA splicing</keyword>
<protein>
    <recommendedName>
        <fullName evidence="10">DBIRD complex subunit ZNF326</fullName>
    </recommendedName>
    <alternativeName>
        <fullName evidence="11">Zinc finger protein 326</fullName>
    </alternativeName>
</protein>
<keyword evidence="2" id="KW-0507">mRNA processing</keyword>
<feature type="compositionally biased region" description="Pro residues" evidence="13">
    <location>
        <begin position="190"/>
        <end position="210"/>
    </location>
</feature>
<dbReference type="GO" id="GO:0032784">
    <property type="term" value="P:regulation of DNA-templated transcription elongation"/>
    <property type="evidence" value="ECO:0007669"/>
    <property type="project" value="TreeGrafter"/>
</dbReference>
<proteinExistence type="inferred from homology"/>
<dbReference type="PROSITE" id="PS00028">
    <property type="entry name" value="ZINC_FINGER_C2H2_1"/>
    <property type="match status" value="1"/>
</dbReference>
<evidence type="ECO:0000256" key="10">
    <source>
        <dbReference type="ARBA" id="ARBA00040207"/>
    </source>
</evidence>
<evidence type="ECO:0000256" key="12">
    <source>
        <dbReference type="PROSITE-ProRule" id="PRU01140"/>
    </source>
</evidence>
<evidence type="ECO:0000259" key="14">
    <source>
        <dbReference type="PROSITE" id="PS51799"/>
    </source>
</evidence>
<dbReference type="GO" id="GO:0006397">
    <property type="term" value="P:mRNA processing"/>
    <property type="evidence" value="ECO:0007669"/>
    <property type="project" value="UniProtKB-KW"/>
</dbReference>
<dbReference type="GO" id="GO:0003677">
    <property type="term" value="F:DNA binding"/>
    <property type="evidence" value="ECO:0007669"/>
    <property type="project" value="UniProtKB-KW"/>
</dbReference>
<gene>
    <name evidence="15" type="ORF">WMY93_001062</name>
</gene>
<evidence type="ECO:0000256" key="3">
    <source>
        <dbReference type="ARBA" id="ARBA00022723"/>
    </source>
</evidence>
<dbReference type="AlphaFoldDB" id="A0AAW0QG02"/>
<feature type="domain" description="C2H2 AKAP95-type" evidence="14">
    <location>
        <begin position="293"/>
        <end position="315"/>
    </location>
</feature>
<dbReference type="GO" id="GO:0008270">
    <property type="term" value="F:zinc ion binding"/>
    <property type="evidence" value="ECO:0007669"/>
    <property type="project" value="UniProtKB-KW"/>
</dbReference>
<feature type="compositionally biased region" description="Basic residues" evidence="13">
    <location>
        <begin position="50"/>
        <end position="60"/>
    </location>
</feature>
<evidence type="ECO:0000256" key="7">
    <source>
        <dbReference type="ARBA" id="ARBA00023125"/>
    </source>
</evidence>
<feature type="compositionally biased region" description="Polar residues" evidence="13">
    <location>
        <begin position="71"/>
        <end position="80"/>
    </location>
</feature>
<evidence type="ECO:0000313" key="16">
    <source>
        <dbReference type="Proteomes" id="UP001460270"/>
    </source>
</evidence>
<dbReference type="PANTHER" id="PTHR12190:SF1">
    <property type="entry name" value="DBIRD COMPLEX SUBUNIT ZNF326"/>
    <property type="match status" value="1"/>
</dbReference>
<keyword evidence="16" id="KW-1185">Reference proteome</keyword>
<evidence type="ECO:0000256" key="1">
    <source>
        <dbReference type="ARBA" id="ARBA00004123"/>
    </source>
</evidence>
<dbReference type="InterPro" id="IPR013087">
    <property type="entry name" value="Znf_C2H2_type"/>
</dbReference>